<name>A0A0E9RUF7_ANGAN</name>
<protein>
    <submittedName>
        <fullName evidence="1">Uncharacterized protein</fullName>
    </submittedName>
</protein>
<dbReference type="EMBL" id="GBXM01075843">
    <property type="protein sequence ID" value="JAH32734.1"/>
    <property type="molecule type" value="Transcribed_RNA"/>
</dbReference>
<organism evidence="1">
    <name type="scientific">Anguilla anguilla</name>
    <name type="common">European freshwater eel</name>
    <name type="synonym">Muraena anguilla</name>
    <dbReference type="NCBI Taxonomy" id="7936"/>
    <lineage>
        <taxon>Eukaryota</taxon>
        <taxon>Metazoa</taxon>
        <taxon>Chordata</taxon>
        <taxon>Craniata</taxon>
        <taxon>Vertebrata</taxon>
        <taxon>Euteleostomi</taxon>
        <taxon>Actinopterygii</taxon>
        <taxon>Neopterygii</taxon>
        <taxon>Teleostei</taxon>
        <taxon>Anguilliformes</taxon>
        <taxon>Anguillidae</taxon>
        <taxon>Anguilla</taxon>
    </lineage>
</organism>
<reference evidence="1" key="1">
    <citation type="submission" date="2014-11" db="EMBL/GenBank/DDBJ databases">
        <authorList>
            <person name="Amaro Gonzalez C."/>
        </authorList>
    </citation>
    <scope>NUCLEOTIDE SEQUENCE</scope>
</reference>
<evidence type="ECO:0000313" key="1">
    <source>
        <dbReference type="EMBL" id="JAH32734.1"/>
    </source>
</evidence>
<accession>A0A0E9RUF7</accession>
<dbReference type="AlphaFoldDB" id="A0A0E9RUF7"/>
<reference evidence="1" key="2">
    <citation type="journal article" date="2015" name="Fish Shellfish Immunol.">
        <title>Early steps in the European eel (Anguilla anguilla)-Vibrio vulnificus interaction in the gills: Role of the RtxA13 toxin.</title>
        <authorList>
            <person name="Callol A."/>
            <person name="Pajuelo D."/>
            <person name="Ebbesson L."/>
            <person name="Teles M."/>
            <person name="MacKenzie S."/>
            <person name="Amaro C."/>
        </authorList>
    </citation>
    <scope>NUCLEOTIDE SEQUENCE</scope>
</reference>
<proteinExistence type="predicted"/>
<sequence>MPASNNNISIKLLLLSVIDSRCSPITRLPRLL</sequence>